<keyword evidence="2 12" id="KW-0489">Methyltransferase</keyword>
<dbReference type="PROSITE" id="PS51800">
    <property type="entry name" value="ZF_CHHC_U11_48K"/>
    <property type="match status" value="1"/>
</dbReference>
<comment type="similarity">
    <text evidence="1 12">Belongs to the methyltransferase TRM13 family.</text>
</comment>
<evidence type="ECO:0000256" key="2">
    <source>
        <dbReference type="ARBA" id="ARBA00022603"/>
    </source>
</evidence>
<evidence type="ECO:0000256" key="10">
    <source>
        <dbReference type="ARBA" id="ARBA00048635"/>
    </source>
</evidence>
<dbReference type="InterPro" id="IPR021721">
    <property type="entry name" value="Znf_CCCH-type_TRM13"/>
</dbReference>
<evidence type="ECO:0000256" key="8">
    <source>
        <dbReference type="ARBA" id="ARBA00022833"/>
    </source>
</evidence>
<keyword evidence="16" id="KW-1185">Reference proteome</keyword>
<dbReference type="Pfam" id="PF05253">
    <property type="entry name" value="zf-U11-48K"/>
    <property type="match status" value="1"/>
</dbReference>
<feature type="region of interest" description="Disordered" evidence="13">
    <location>
        <begin position="319"/>
        <end position="368"/>
    </location>
</feature>
<dbReference type="GO" id="GO:0106050">
    <property type="term" value="F:tRNA 2'-O-methyltransferase activity"/>
    <property type="evidence" value="ECO:0007669"/>
    <property type="project" value="UniProtKB-UniRule"/>
</dbReference>
<evidence type="ECO:0000256" key="4">
    <source>
        <dbReference type="ARBA" id="ARBA00022691"/>
    </source>
</evidence>
<reference evidence="15 16" key="1">
    <citation type="submission" date="2019-07" db="EMBL/GenBank/DDBJ databases">
        <title>Draft genome assembly of a fouling barnacle, Amphibalanus amphitrite (Darwin, 1854): The first reference genome for Thecostraca.</title>
        <authorList>
            <person name="Kim W."/>
        </authorList>
    </citation>
    <scope>NUCLEOTIDE SEQUENCE [LARGE SCALE GENOMIC DNA]</scope>
    <source>
        <strain evidence="15">SNU_AA5</strain>
        <tissue evidence="15">Soma without cirri and trophi</tissue>
    </source>
</reference>
<accession>A0A6A4WVJ7</accession>
<comment type="catalytic activity">
    <reaction evidence="11 12">
        <text>adenosine(4) in tRNA(His) + S-adenosyl-L-methionine = 2'-O-methyladenosine(4) in tRNA(His) + S-adenosyl-L-homocysteine + H(+)</text>
        <dbReference type="Rhea" id="RHEA:43196"/>
        <dbReference type="Rhea" id="RHEA-COMP:10401"/>
        <dbReference type="Rhea" id="RHEA-COMP:10402"/>
        <dbReference type="ChEBI" id="CHEBI:15378"/>
        <dbReference type="ChEBI" id="CHEBI:57856"/>
        <dbReference type="ChEBI" id="CHEBI:59789"/>
        <dbReference type="ChEBI" id="CHEBI:74411"/>
        <dbReference type="ChEBI" id="CHEBI:74477"/>
        <dbReference type="EC" id="2.1.1.225"/>
    </reaction>
</comment>
<keyword evidence="5 12" id="KW-0819">tRNA processing</keyword>
<evidence type="ECO:0000256" key="9">
    <source>
        <dbReference type="ARBA" id="ARBA00048165"/>
    </source>
</evidence>
<evidence type="ECO:0000256" key="11">
    <source>
        <dbReference type="ARBA" id="ARBA00049393"/>
    </source>
</evidence>
<name>A0A6A4WVJ7_AMPAM</name>
<comment type="function">
    <text evidence="12">tRNA methylase which 2'-O-methylates cytidine(4) in tRNA(Pro) and tRNA(Gly)(GCC), and adenosine(4) in tRNA(His).</text>
</comment>
<organism evidence="15 16">
    <name type="scientific">Amphibalanus amphitrite</name>
    <name type="common">Striped barnacle</name>
    <name type="synonym">Balanus amphitrite</name>
    <dbReference type="NCBI Taxonomy" id="1232801"/>
    <lineage>
        <taxon>Eukaryota</taxon>
        <taxon>Metazoa</taxon>
        <taxon>Ecdysozoa</taxon>
        <taxon>Arthropoda</taxon>
        <taxon>Crustacea</taxon>
        <taxon>Multicrustacea</taxon>
        <taxon>Cirripedia</taxon>
        <taxon>Thoracica</taxon>
        <taxon>Thoracicalcarea</taxon>
        <taxon>Balanomorpha</taxon>
        <taxon>Balanoidea</taxon>
        <taxon>Balanidae</taxon>
        <taxon>Amphibalaninae</taxon>
        <taxon>Amphibalanus</taxon>
    </lineage>
</organism>
<comment type="catalytic activity">
    <reaction evidence="9 12">
        <text>cytidine(4) in tRNA(Pro) + S-adenosyl-L-methionine = 2'-O-methylcytidine(4) in tRNA(Pro) + S-adenosyl-L-homocysteine + H(+)</text>
        <dbReference type="Rhea" id="RHEA:32767"/>
        <dbReference type="Rhea" id="RHEA-COMP:10397"/>
        <dbReference type="Rhea" id="RHEA-COMP:10398"/>
        <dbReference type="ChEBI" id="CHEBI:15378"/>
        <dbReference type="ChEBI" id="CHEBI:57856"/>
        <dbReference type="ChEBI" id="CHEBI:59789"/>
        <dbReference type="ChEBI" id="CHEBI:74495"/>
        <dbReference type="ChEBI" id="CHEBI:82748"/>
        <dbReference type="EC" id="2.1.1.225"/>
    </reaction>
</comment>
<keyword evidence="7 12" id="KW-0863">Zinc-finger</keyword>
<dbReference type="InterPro" id="IPR022776">
    <property type="entry name" value="TRM13/UPF0224_CHHC_Znf_dom"/>
</dbReference>
<comment type="catalytic activity">
    <reaction evidence="10 12">
        <text>cytidine(4) in tRNA(Gly)(GCC) + S-adenosyl-L-methionine = 2'-O-methylcytidine(4) in tRNA(Gly)(GCC) + S-adenosyl-L-homocysteine + H(+)</text>
        <dbReference type="Rhea" id="RHEA:43192"/>
        <dbReference type="Rhea" id="RHEA-COMP:10399"/>
        <dbReference type="Rhea" id="RHEA-COMP:10400"/>
        <dbReference type="ChEBI" id="CHEBI:15378"/>
        <dbReference type="ChEBI" id="CHEBI:57856"/>
        <dbReference type="ChEBI" id="CHEBI:59789"/>
        <dbReference type="ChEBI" id="CHEBI:74495"/>
        <dbReference type="ChEBI" id="CHEBI:82748"/>
        <dbReference type="EC" id="2.1.1.225"/>
    </reaction>
</comment>
<evidence type="ECO:0000256" key="13">
    <source>
        <dbReference type="SAM" id="MobiDB-lite"/>
    </source>
</evidence>
<feature type="compositionally biased region" description="Basic and acidic residues" evidence="13">
    <location>
        <begin position="425"/>
        <end position="438"/>
    </location>
</feature>
<dbReference type="EC" id="2.1.1.225" evidence="12"/>
<dbReference type="SUPFAM" id="SSF53335">
    <property type="entry name" value="S-adenosyl-L-methionine-dependent methyltransferases"/>
    <property type="match status" value="1"/>
</dbReference>
<evidence type="ECO:0000256" key="12">
    <source>
        <dbReference type="RuleBase" id="RU367103"/>
    </source>
</evidence>
<evidence type="ECO:0000313" key="16">
    <source>
        <dbReference type="Proteomes" id="UP000440578"/>
    </source>
</evidence>
<feature type="compositionally biased region" description="Basic and acidic residues" evidence="13">
    <location>
        <begin position="445"/>
        <end position="456"/>
    </location>
</feature>
<keyword evidence="8 12" id="KW-0862">Zinc</keyword>
<feature type="compositionally biased region" description="Low complexity" evidence="13">
    <location>
        <begin position="471"/>
        <end position="497"/>
    </location>
</feature>
<dbReference type="InterPro" id="IPR029063">
    <property type="entry name" value="SAM-dependent_MTases_sf"/>
</dbReference>
<dbReference type="PANTHER" id="PTHR12998:SF0">
    <property type="entry name" value="TRNA:M(4)X MODIFICATION ENZYME TRM13 HOMOLOG"/>
    <property type="match status" value="1"/>
</dbReference>
<dbReference type="PANTHER" id="PTHR12998">
    <property type="entry name" value="TRNA:M(4)X MODIFICATION ENZYME TRM13 HOMOLOG"/>
    <property type="match status" value="1"/>
</dbReference>
<dbReference type="Pfam" id="PF05206">
    <property type="entry name" value="TRM13"/>
    <property type="match status" value="2"/>
</dbReference>
<keyword evidence="6 12" id="KW-0479">Metal-binding</keyword>
<evidence type="ECO:0000256" key="5">
    <source>
        <dbReference type="ARBA" id="ARBA00022694"/>
    </source>
</evidence>
<dbReference type="InterPro" id="IPR039044">
    <property type="entry name" value="Trm13"/>
</dbReference>
<dbReference type="GO" id="GO:0008270">
    <property type="term" value="F:zinc ion binding"/>
    <property type="evidence" value="ECO:0007669"/>
    <property type="project" value="UniProtKB-KW"/>
</dbReference>
<evidence type="ECO:0000256" key="3">
    <source>
        <dbReference type="ARBA" id="ARBA00022679"/>
    </source>
</evidence>
<proteinExistence type="inferred from homology"/>
<comment type="caution">
    <text evidence="15">The sequence shown here is derived from an EMBL/GenBank/DDBJ whole genome shotgun (WGS) entry which is preliminary data.</text>
</comment>
<dbReference type="AlphaFoldDB" id="A0A6A4WVJ7"/>
<dbReference type="OrthoDB" id="258806at2759"/>
<feature type="region of interest" description="Disordered" evidence="13">
    <location>
        <begin position="420"/>
        <end position="563"/>
    </location>
</feature>
<sequence>MHFFRSLWSAKHARTDSHLLHNLYMTMVQEGEAEVPKDLSTIRRKCKFVVPIKNRPCRMLALDGEVFCGEHIVLDTEYLSQKEVPEDRLRIKCPLDPRHTCYLKKLQKHLKVCNAREKERPPYYVRDINAGDGSAGPGGPTIHELSDRALLDLLDKISALHSEHVSPPEVAEEAAHEALSESLLNPAFGADTLKHLRQNSSLLAVLRDAGLLQRQDATFVDLGSGKAQLSFWLARAVSSRSQIVLVDFASHRHKAENKLKDVPDAPEVQRLKLDIRHLSLAGCEACRGRPVVTIGKHLCGAATDLGIRAATVTPSDVLRRTPAGLGQDGAAAPGGTQTGPAADQTGPQTGDQSGAPAADRTDESGEPTSADVRGIMIAVCCHHRVDWPSYVGKQFLQDVCGFSAADFAALKGVAAWATCGTPGWDPERPSNRRGQHEAPRKRRYKPAEPADKRPRLEGAAPGAGPAGQPGQGSSDQSESAPADQSESAAADQSESAPTDQTEPSTTDPPGPQPTDQPGAEDGGERPSVQPGPEPANGPGPEAGDQPGPGSRDASAGRYQRLGLSPERRTAVGFQCKRLLDEGRRRYLESRGFCARLVRYVPPAVSPENVLLLATR</sequence>
<gene>
    <name evidence="15" type="primary">Trmt13</name>
    <name evidence="15" type="ORF">FJT64_002082</name>
</gene>
<protein>
    <recommendedName>
        <fullName evidence="12">tRNA:m(4)X modification enzyme TRM13</fullName>
        <ecNumber evidence="12">2.1.1.225</ecNumber>
    </recommendedName>
</protein>
<evidence type="ECO:0000313" key="15">
    <source>
        <dbReference type="EMBL" id="KAF0309319.1"/>
    </source>
</evidence>
<evidence type="ECO:0000256" key="7">
    <source>
        <dbReference type="ARBA" id="ARBA00022771"/>
    </source>
</evidence>
<dbReference type="EMBL" id="VIIS01000414">
    <property type="protein sequence ID" value="KAF0309319.1"/>
    <property type="molecule type" value="Genomic_DNA"/>
</dbReference>
<keyword evidence="3 12" id="KW-0808">Transferase</keyword>
<feature type="domain" description="CHHC U11-48K-type" evidence="14">
    <location>
        <begin position="90"/>
        <end position="117"/>
    </location>
</feature>
<dbReference type="GO" id="GO:0030488">
    <property type="term" value="P:tRNA methylation"/>
    <property type="evidence" value="ECO:0007669"/>
    <property type="project" value="InterPro"/>
</dbReference>
<evidence type="ECO:0000256" key="6">
    <source>
        <dbReference type="ARBA" id="ARBA00022723"/>
    </source>
</evidence>
<evidence type="ECO:0000259" key="14">
    <source>
        <dbReference type="PROSITE" id="PS51800"/>
    </source>
</evidence>
<keyword evidence="4 12" id="KW-0949">S-adenosyl-L-methionine</keyword>
<dbReference type="Pfam" id="PF11722">
    <property type="entry name" value="zf-TRM13_CCCH"/>
    <property type="match status" value="1"/>
</dbReference>
<evidence type="ECO:0000256" key="1">
    <source>
        <dbReference type="ARBA" id="ARBA00005265"/>
    </source>
</evidence>
<feature type="compositionally biased region" description="Low complexity" evidence="13">
    <location>
        <begin position="328"/>
        <end position="343"/>
    </location>
</feature>
<dbReference type="InterPro" id="IPR007871">
    <property type="entry name" value="Methyltransferase_TRM13"/>
</dbReference>
<dbReference type="Proteomes" id="UP000440578">
    <property type="component" value="Unassembled WGS sequence"/>
</dbReference>